<organism evidence="2">
    <name type="scientific">uncultured Caudovirales phage</name>
    <dbReference type="NCBI Taxonomy" id="2100421"/>
    <lineage>
        <taxon>Viruses</taxon>
        <taxon>Duplodnaviria</taxon>
        <taxon>Heunggongvirae</taxon>
        <taxon>Uroviricota</taxon>
        <taxon>Caudoviricetes</taxon>
        <taxon>Peduoviridae</taxon>
        <taxon>Maltschvirus</taxon>
        <taxon>Maltschvirus maltsch</taxon>
    </lineage>
</organism>
<feature type="region of interest" description="Disordered" evidence="1">
    <location>
        <begin position="82"/>
        <end position="101"/>
    </location>
</feature>
<sequence length="195" mass="21186">MTRRRKKPHDPAAAARALAERAENAAEVARLRALPDTTVNVDSRTGKLVGAIRMNCFAALLTAGGAEIRAVDWLEELIRTASGDNTPERRPDHIRASTEGAPGQNITADMIAAGAILEAIEDAMAPCDFRMLFSLLKPDASLMTRWRNVVQQCTGEVNGQAQGARVRGAAASLAHVRTIVDKLVWIKRERRRLAA</sequence>
<protein>
    <submittedName>
        <fullName evidence="2">Uncharacterized protein</fullName>
    </submittedName>
</protein>
<evidence type="ECO:0000313" key="2">
    <source>
        <dbReference type="EMBL" id="CAB4157750.1"/>
    </source>
</evidence>
<proteinExistence type="predicted"/>
<accession>A0A6J5NDC4</accession>
<name>A0A6J5NDC4_9CAUD</name>
<dbReference type="EMBL" id="LR796660">
    <property type="protein sequence ID" value="CAB4157750.1"/>
    <property type="molecule type" value="Genomic_DNA"/>
</dbReference>
<reference evidence="2" key="1">
    <citation type="submission" date="2020-04" db="EMBL/GenBank/DDBJ databases">
        <authorList>
            <person name="Chiriac C."/>
            <person name="Salcher M."/>
            <person name="Ghai R."/>
            <person name="Kavagutti S V."/>
        </authorList>
    </citation>
    <scope>NUCLEOTIDE SEQUENCE</scope>
</reference>
<evidence type="ECO:0000256" key="1">
    <source>
        <dbReference type="SAM" id="MobiDB-lite"/>
    </source>
</evidence>
<feature type="compositionally biased region" description="Basic and acidic residues" evidence="1">
    <location>
        <begin position="86"/>
        <end position="96"/>
    </location>
</feature>
<gene>
    <name evidence="2" type="ORF">UFOVP679_42</name>
</gene>